<dbReference type="OrthoDB" id="9796958at2"/>
<dbReference type="Gene3D" id="3.40.50.850">
    <property type="entry name" value="Isochorismatase-like"/>
    <property type="match status" value="1"/>
</dbReference>
<name>A0A1G9J220_9BACT</name>
<dbReference type="PANTHER" id="PTHR14119:SF3">
    <property type="entry name" value="ISOCHORISMATASE DOMAIN-CONTAINING PROTEIN 2"/>
    <property type="match status" value="1"/>
</dbReference>
<gene>
    <name evidence="2" type="ORF">SAMN05660860_00311</name>
</gene>
<dbReference type="STRING" id="392333.SAMN05660860_00311"/>
<dbReference type="InterPro" id="IPR050993">
    <property type="entry name" value="Isochorismatase_domain"/>
</dbReference>
<evidence type="ECO:0000259" key="1">
    <source>
        <dbReference type="Pfam" id="PF00857"/>
    </source>
</evidence>
<reference evidence="2 3" key="1">
    <citation type="submission" date="2016-10" db="EMBL/GenBank/DDBJ databases">
        <authorList>
            <person name="de Groot N.N."/>
        </authorList>
    </citation>
    <scope>NUCLEOTIDE SEQUENCE [LARGE SCALE GENOMIC DNA]</scope>
    <source>
        <strain evidence="2 3">DSM 17813</strain>
    </source>
</reference>
<dbReference type="Pfam" id="PF00857">
    <property type="entry name" value="Isochorismatase"/>
    <property type="match status" value="1"/>
</dbReference>
<dbReference type="RefSeq" id="WP_082048128.1">
    <property type="nucleotide sequence ID" value="NZ_FNGU01000001.1"/>
</dbReference>
<feature type="domain" description="Isochorismatase-like" evidence="1">
    <location>
        <begin position="17"/>
        <end position="166"/>
    </location>
</feature>
<organism evidence="2 3">
    <name type="scientific">Geoalkalibacter ferrihydriticus</name>
    <dbReference type="NCBI Taxonomy" id="392333"/>
    <lineage>
        <taxon>Bacteria</taxon>
        <taxon>Pseudomonadati</taxon>
        <taxon>Thermodesulfobacteriota</taxon>
        <taxon>Desulfuromonadia</taxon>
        <taxon>Desulfuromonadales</taxon>
        <taxon>Geoalkalibacteraceae</taxon>
        <taxon>Geoalkalibacter</taxon>
    </lineage>
</organism>
<accession>A0A1G9J220</accession>
<protein>
    <submittedName>
        <fullName evidence="2">Nicotinamidase-related amidase</fullName>
    </submittedName>
</protein>
<proteinExistence type="predicted"/>
<dbReference type="EMBL" id="FNGU01000001">
    <property type="protein sequence ID" value="SDL31568.1"/>
    <property type="molecule type" value="Genomic_DNA"/>
</dbReference>
<dbReference type="SUPFAM" id="SSF52499">
    <property type="entry name" value="Isochorismatase-like hydrolases"/>
    <property type="match status" value="1"/>
</dbReference>
<dbReference type="AlphaFoldDB" id="A0A1G9J220"/>
<dbReference type="PANTHER" id="PTHR14119">
    <property type="entry name" value="HYDROLASE"/>
    <property type="match status" value="1"/>
</dbReference>
<evidence type="ECO:0000313" key="2">
    <source>
        <dbReference type="EMBL" id="SDL31568.1"/>
    </source>
</evidence>
<sequence>MMSDAVSKFVLKRDQAVLVVVDVQERLVPAMDQNQYAEVLKNIDFLLKSIRLLELPVVGSEQYPRGIGHMVPELADACRDKVIEKLSFGCCGEPSFVEHMKSLGRRQVIVVGMEAHVCVYQTVLGLLQEGFEVHLVRDAVMSRGEVDYLNALELARAAGAVVTTAETAVFQMVKVSNDPQFKAISAMVKARAAGK</sequence>
<evidence type="ECO:0000313" key="3">
    <source>
        <dbReference type="Proteomes" id="UP000182146"/>
    </source>
</evidence>
<dbReference type="InterPro" id="IPR036380">
    <property type="entry name" value="Isochorismatase-like_sf"/>
</dbReference>
<dbReference type="Proteomes" id="UP000182146">
    <property type="component" value="Unassembled WGS sequence"/>
</dbReference>
<dbReference type="InterPro" id="IPR000868">
    <property type="entry name" value="Isochorismatase-like_dom"/>
</dbReference>